<dbReference type="SUPFAM" id="SSF56529">
    <property type="entry name" value="FAH"/>
    <property type="match status" value="1"/>
</dbReference>
<dbReference type="Pfam" id="PF01557">
    <property type="entry name" value="FAA_hydrolase"/>
    <property type="match status" value="1"/>
</dbReference>
<dbReference type="RefSeq" id="WP_175192896.1">
    <property type="nucleotide sequence ID" value="NZ_CADIJO010000009.1"/>
</dbReference>
<accession>A0A6S7A633</accession>
<dbReference type="EMBL" id="CADIJO010000009">
    <property type="protein sequence ID" value="CAB3708689.1"/>
    <property type="molecule type" value="Genomic_DNA"/>
</dbReference>
<feature type="domain" description="Fumarylacetoacetase-like C-terminal" evidence="5">
    <location>
        <begin position="79"/>
        <end position="283"/>
    </location>
</feature>
<dbReference type="AlphaFoldDB" id="A0A6S7A633"/>
<evidence type="ECO:0000256" key="1">
    <source>
        <dbReference type="ARBA" id="ARBA00001946"/>
    </source>
</evidence>
<keyword evidence="3" id="KW-0479">Metal-binding</keyword>
<proteinExistence type="inferred from homology"/>
<dbReference type="Gene3D" id="3.90.850.10">
    <property type="entry name" value="Fumarylacetoacetase-like, C-terminal domain"/>
    <property type="match status" value="1"/>
</dbReference>
<dbReference type="GO" id="GO:0016853">
    <property type="term" value="F:isomerase activity"/>
    <property type="evidence" value="ECO:0007669"/>
    <property type="project" value="UniProtKB-ARBA"/>
</dbReference>
<evidence type="ECO:0000256" key="4">
    <source>
        <dbReference type="ARBA" id="ARBA00022801"/>
    </source>
</evidence>
<comment type="cofactor">
    <cofactor evidence="1">
        <name>Mg(2+)</name>
        <dbReference type="ChEBI" id="CHEBI:18420"/>
    </cofactor>
</comment>
<evidence type="ECO:0000256" key="3">
    <source>
        <dbReference type="ARBA" id="ARBA00022723"/>
    </source>
</evidence>
<dbReference type="InterPro" id="IPR011234">
    <property type="entry name" value="Fumarylacetoacetase-like_C"/>
</dbReference>
<evidence type="ECO:0000259" key="5">
    <source>
        <dbReference type="Pfam" id="PF01557"/>
    </source>
</evidence>
<keyword evidence="4" id="KW-0378">Hydrolase</keyword>
<dbReference type="InterPro" id="IPR051121">
    <property type="entry name" value="FAH"/>
</dbReference>
<evidence type="ECO:0000313" key="7">
    <source>
        <dbReference type="Proteomes" id="UP000494111"/>
    </source>
</evidence>
<gene>
    <name evidence="6" type="primary">yisK_2</name>
    <name evidence="6" type="ORF">LMG3458_03086</name>
</gene>
<dbReference type="Proteomes" id="UP000494111">
    <property type="component" value="Unassembled WGS sequence"/>
</dbReference>
<dbReference type="GO" id="GO:0016787">
    <property type="term" value="F:hydrolase activity"/>
    <property type="evidence" value="ECO:0007669"/>
    <property type="project" value="UniProtKB-KW"/>
</dbReference>
<sequence>MRFITFSVGDSGAHLGLRRDADHLVDLTAAGLPRHLEALLAQGDEGLRAAAQHLAAARHVLPLSQVRILPPLTRPGKALAIGLNYRDHAAESQFDAPAYPVVFARYPSSWVAHGEALVCPRVSTQFDYEAELVAVIGKAGRHIPAERALDHVAGYSIFNEGSVRDFQLRTNQWTLGKNFDASGAFGPEFVTRDELPGGARGLRIQCRLNGQTLQDANTADMIFDVATLVAACSQAMTLHPGDLIITGTPAGVGLARSPQVWMKPGDVCEVEIEQLGVLRNPVVAEA</sequence>
<dbReference type="InterPro" id="IPR036663">
    <property type="entry name" value="Fumarylacetoacetase_C_sf"/>
</dbReference>
<comment type="similarity">
    <text evidence="2">Belongs to the FAH family.</text>
</comment>
<dbReference type="PANTHER" id="PTHR42796">
    <property type="entry name" value="FUMARYLACETOACETATE HYDROLASE DOMAIN-CONTAINING PROTEIN 2A-RELATED"/>
    <property type="match status" value="1"/>
</dbReference>
<evidence type="ECO:0000256" key="2">
    <source>
        <dbReference type="ARBA" id="ARBA00010211"/>
    </source>
</evidence>
<name>A0A6S7A633_9BURK</name>
<reference evidence="6 7" key="1">
    <citation type="submission" date="2020-04" db="EMBL/GenBank/DDBJ databases">
        <authorList>
            <person name="De Canck E."/>
        </authorList>
    </citation>
    <scope>NUCLEOTIDE SEQUENCE [LARGE SCALE GENOMIC DNA]</scope>
    <source>
        <strain evidence="6 7">LMG 3458</strain>
    </source>
</reference>
<dbReference type="PANTHER" id="PTHR42796:SF4">
    <property type="entry name" value="FUMARYLACETOACETATE HYDROLASE DOMAIN-CONTAINING PROTEIN 2A"/>
    <property type="match status" value="1"/>
</dbReference>
<dbReference type="GO" id="GO:0046872">
    <property type="term" value="F:metal ion binding"/>
    <property type="evidence" value="ECO:0007669"/>
    <property type="project" value="UniProtKB-KW"/>
</dbReference>
<evidence type="ECO:0000313" key="6">
    <source>
        <dbReference type="EMBL" id="CAB3708689.1"/>
    </source>
</evidence>
<dbReference type="GO" id="GO:0019752">
    <property type="term" value="P:carboxylic acid metabolic process"/>
    <property type="evidence" value="ECO:0007669"/>
    <property type="project" value="UniProtKB-ARBA"/>
</dbReference>
<protein>
    <recommendedName>
        <fullName evidence="5">Fumarylacetoacetase-like C-terminal domain-containing protein</fullName>
    </recommendedName>
</protein>
<dbReference type="FunFam" id="3.90.850.10:FF:000002">
    <property type="entry name" value="2-hydroxyhepta-2,4-diene-1,7-dioate isomerase"/>
    <property type="match status" value="1"/>
</dbReference>
<organism evidence="6 7">
    <name type="scientific">Achromobacter deleyi</name>
    <dbReference type="NCBI Taxonomy" id="1353891"/>
    <lineage>
        <taxon>Bacteria</taxon>
        <taxon>Pseudomonadati</taxon>
        <taxon>Pseudomonadota</taxon>
        <taxon>Betaproteobacteria</taxon>
        <taxon>Burkholderiales</taxon>
        <taxon>Alcaligenaceae</taxon>
        <taxon>Achromobacter</taxon>
    </lineage>
</organism>